<comment type="caution">
    <text evidence="2">The sequence shown here is derived from an EMBL/GenBank/DDBJ whole genome shotgun (WGS) entry which is preliminary data.</text>
</comment>
<keyword evidence="3" id="KW-1185">Reference proteome</keyword>
<organism evidence="2 3">
    <name type="scientific">Symbiodinium necroappetens</name>
    <dbReference type="NCBI Taxonomy" id="1628268"/>
    <lineage>
        <taxon>Eukaryota</taxon>
        <taxon>Sar</taxon>
        <taxon>Alveolata</taxon>
        <taxon>Dinophyceae</taxon>
        <taxon>Suessiales</taxon>
        <taxon>Symbiodiniaceae</taxon>
        <taxon>Symbiodinium</taxon>
    </lineage>
</organism>
<feature type="non-terminal residue" evidence="2">
    <location>
        <position position="1"/>
    </location>
</feature>
<feature type="transmembrane region" description="Helical" evidence="1">
    <location>
        <begin position="36"/>
        <end position="55"/>
    </location>
</feature>
<evidence type="ECO:0000313" key="2">
    <source>
        <dbReference type="EMBL" id="CAE7314276.1"/>
    </source>
</evidence>
<protein>
    <submittedName>
        <fullName evidence="2">Uncharacterized protein</fullName>
    </submittedName>
</protein>
<sequence>LLVLGTPVILYLAWHYRSELESNIPFVWHDARASNLLLMVIFYVIVGFYLFPLLLRGSVEELAESLWQNVCGYFSVYLPLMDDIFFPTILITVYAVMASTMVVVAGGVQLTAGIKQQLILVVPFWAVLIRYTVVKLDWATPLQKMLEASPRRRRESSSLPQFERLIDIVSSREGRGSLRKVLGMYRLRQDKKETLIAQFIWMYHAMTTRQLPRNALQAIFQFLDSAERTFADDSSSIVSPAGVSSIGGGVSAATSAMSSVGFLRQRICDAIYRMD</sequence>
<dbReference type="EMBL" id="CAJNJA010013150">
    <property type="protein sequence ID" value="CAE7314276.1"/>
    <property type="molecule type" value="Genomic_DNA"/>
</dbReference>
<accession>A0A812NNS6</accession>
<keyword evidence="1" id="KW-1133">Transmembrane helix</keyword>
<evidence type="ECO:0000313" key="3">
    <source>
        <dbReference type="Proteomes" id="UP000601435"/>
    </source>
</evidence>
<dbReference type="AlphaFoldDB" id="A0A812NNS6"/>
<keyword evidence="1" id="KW-0812">Transmembrane</keyword>
<feature type="transmembrane region" description="Helical" evidence="1">
    <location>
        <begin position="84"/>
        <end position="106"/>
    </location>
</feature>
<evidence type="ECO:0000256" key="1">
    <source>
        <dbReference type="SAM" id="Phobius"/>
    </source>
</evidence>
<gene>
    <name evidence="2" type="ORF">SNEC2469_LOCUS7827</name>
</gene>
<name>A0A812NNS6_9DINO</name>
<keyword evidence="1" id="KW-0472">Membrane</keyword>
<reference evidence="2" key="1">
    <citation type="submission" date="2021-02" db="EMBL/GenBank/DDBJ databases">
        <authorList>
            <person name="Dougan E. K."/>
            <person name="Rhodes N."/>
            <person name="Thang M."/>
            <person name="Chan C."/>
        </authorList>
    </citation>
    <scope>NUCLEOTIDE SEQUENCE</scope>
</reference>
<proteinExistence type="predicted"/>
<dbReference type="Proteomes" id="UP000601435">
    <property type="component" value="Unassembled WGS sequence"/>
</dbReference>
<feature type="transmembrane region" description="Helical" evidence="1">
    <location>
        <begin position="118"/>
        <end position="134"/>
    </location>
</feature>
<dbReference type="OrthoDB" id="426641at2759"/>